<dbReference type="AlphaFoldDB" id="A0A382JR09"/>
<sequence length="299" mass="32046">MPFSILGLGTVVVDHQVRLQLLPEPDTKAEVLSDCYQVGGPVPTSLALLSRFGAETSFIGKWSTDEWGEMIELDLSRSGVSTGSALVSPAVRSGFAHVWVEAETGRRSIAAYRGSHLVESEELEGVNWAAYQALHLDGWSTEAAIEAAQQMKAAGGRISVDLGSPKPNLETLVGSVDWVNCPLRLLETLYPGEDIEKAGRRLIEMGASEVTVTNGDAGAWLIGVGGMKYQRAFSIQAVDTNGAGDVFSGAMIYGAFKEWGPERRLRFASAAAALKCCAVGNREALPTLKQVESFLLEEN</sequence>
<dbReference type="PROSITE" id="PS00584">
    <property type="entry name" value="PFKB_KINASES_2"/>
    <property type="match status" value="1"/>
</dbReference>
<keyword evidence="2" id="KW-0418">Kinase</keyword>
<accession>A0A382JR09</accession>
<keyword evidence="1" id="KW-0808">Transferase</keyword>
<gene>
    <name evidence="4" type="ORF">METZ01_LOCUS266616</name>
</gene>
<protein>
    <recommendedName>
        <fullName evidence="3">Carbohydrate kinase PfkB domain-containing protein</fullName>
    </recommendedName>
</protein>
<proteinExistence type="predicted"/>
<dbReference type="PANTHER" id="PTHR42774">
    <property type="entry name" value="PHOSPHOTRANSFERASE SYSTEM TRANSPORT PROTEIN"/>
    <property type="match status" value="1"/>
</dbReference>
<name>A0A382JR09_9ZZZZ</name>
<evidence type="ECO:0000256" key="1">
    <source>
        <dbReference type="ARBA" id="ARBA00022679"/>
    </source>
</evidence>
<dbReference type="Gene3D" id="3.40.1190.20">
    <property type="match status" value="1"/>
</dbReference>
<feature type="domain" description="Carbohydrate kinase PfkB" evidence="3">
    <location>
        <begin position="11"/>
        <end position="287"/>
    </location>
</feature>
<dbReference type="EMBL" id="UINC01075510">
    <property type="protein sequence ID" value="SVC13762.1"/>
    <property type="molecule type" value="Genomic_DNA"/>
</dbReference>
<evidence type="ECO:0000256" key="2">
    <source>
        <dbReference type="ARBA" id="ARBA00022777"/>
    </source>
</evidence>
<dbReference type="InterPro" id="IPR052562">
    <property type="entry name" value="Ketohexokinase-related"/>
</dbReference>
<dbReference type="PANTHER" id="PTHR42774:SF3">
    <property type="entry name" value="KETOHEXOKINASE"/>
    <property type="match status" value="1"/>
</dbReference>
<reference evidence="4" key="1">
    <citation type="submission" date="2018-05" db="EMBL/GenBank/DDBJ databases">
        <authorList>
            <person name="Lanie J.A."/>
            <person name="Ng W.-L."/>
            <person name="Kazmierczak K.M."/>
            <person name="Andrzejewski T.M."/>
            <person name="Davidsen T.M."/>
            <person name="Wayne K.J."/>
            <person name="Tettelin H."/>
            <person name="Glass J.I."/>
            <person name="Rusch D."/>
            <person name="Podicherti R."/>
            <person name="Tsui H.-C.T."/>
            <person name="Winkler M.E."/>
        </authorList>
    </citation>
    <scope>NUCLEOTIDE SEQUENCE</scope>
</reference>
<dbReference type="Pfam" id="PF00294">
    <property type="entry name" value="PfkB"/>
    <property type="match status" value="1"/>
</dbReference>
<dbReference type="InterPro" id="IPR029056">
    <property type="entry name" value="Ribokinase-like"/>
</dbReference>
<organism evidence="4">
    <name type="scientific">marine metagenome</name>
    <dbReference type="NCBI Taxonomy" id="408172"/>
    <lineage>
        <taxon>unclassified sequences</taxon>
        <taxon>metagenomes</taxon>
        <taxon>ecological metagenomes</taxon>
    </lineage>
</organism>
<dbReference type="SUPFAM" id="SSF53613">
    <property type="entry name" value="Ribokinase-like"/>
    <property type="match status" value="1"/>
</dbReference>
<dbReference type="InterPro" id="IPR002173">
    <property type="entry name" value="Carboh/pur_kinase_PfkB_CS"/>
</dbReference>
<evidence type="ECO:0000259" key="3">
    <source>
        <dbReference type="Pfam" id="PF00294"/>
    </source>
</evidence>
<dbReference type="InterPro" id="IPR011611">
    <property type="entry name" value="PfkB_dom"/>
</dbReference>
<evidence type="ECO:0000313" key="4">
    <source>
        <dbReference type="EMBL" id="SVC13762.1"/>
    </source>
</evidence>
<dbReference type="GO" id="GO:0016301">
    <property type="term" value="F:kinase activity"/>
    <property type="evidence" value="ECO:0007669"/>
    <property type="project" value="UniProtKB-KW"/>
</dbReference>